<keyword evidence="9 10" id="KW-0143">Chaperone</keyword>
<gene>
    <name evidence="12" type="ORF">MTCD1_00988</name>
</gene>
<comment type="similarity">
    <text evidence="2">Belongs to the anaerobic coproporphyrinogen-III oxidase family. HemW subfamily.</text>
</comment>
<dbReference type="PANTHER" id="PTHR13932">
    <property type="entry name" value="COPROPORPHYRINIGEN III OXIDASE"/>
    <property type="match status" value="1"/>
</dbReference>
<dbReference type="InterPro" id="IPR007197">
    <property type="entry name" value="rSAM"/>
</dbReference>
<evidence type="ECO:0000256" key="9">
    <source>
        <dbReference type="ARBA" id="ARBA00023186"/>
    </source>
</evidence>
<evidence type="ECO:0000256" key="4">
    <source>
        <dbReference type="ARBA" id="ARBA00022617"/>
    </source>
</evidence>
<evidence type="ECO:0000256" key="7">
    <source>
        <dbReference type="ARBA" id="ARBA00023004"/>
    </source>
</evidence>
<evidence type="ECO:0000256" key="5">
    <source>
        <dbReference type="ARBA" id="ARBA00022691"/>
    </source>
</evidence>
<keyword evidence="8 10" id="KW-0411">Iron-sulfur</keyword>
<protein>
    <recommendedName>
        <fullName evidence="3 10">Heme chaperone HemW</fullName>
    </recommendedName>
</protein>
<dbReference type="EMBL" id="BDQM01000005">
    <property type="protein sequence ID" value="GAW95386.1"/>
    <property type="molecule type" value="Genomic_DNA"/>
</dbReference>
<dbReference type="PROSITE" id="PS51918">
    <property type="entry name" value="RADICAL_SAM"/>
    <property type="match status" value="1"/>
</dbReference>
<dbReference type="SFLD" id="SFLDG01065">
    <property type="entry name" value="anaerobic_coproporphyrinogen-I"/>
    <property type="match status" value="1"/>
</dbReference>
<dbReference type="NCBIfam" id="TIGR00539">
    <property type="entry name" value="hemN_rel"/>
    <property type="match status" value="1"/>
</dbReference>
<reference evidence="12 13" key="1">
    <citation type="submission" date="2017-06" db="EMBL/GenBank/DDBJ databases">
        <title>Whole Genome Sequences of Colwellia marinimaniae MTCD1.</title>
        <authorList>
            <person name="Kusumoto H."/>
            <person name="Inoue M."/>
            <person name="Tanikawa K."/>
            <person name="Maeji H."/>
            <person name="Cameron J.H."/>
            <person name="Bartlett D.H."/>
        </authorList>
    </citation>
    <scope>NUCLEOTIDE SEQUENCE [LARGE SCALE GENOMIC DNA]</scope>
    <source>
        <strain evidence="12 13">MTCD1</strain>
    </source>
</reference>
<dbReference type="InterPro" id="IPR013785">
    <property type="entry name" value="Aldolase_TIM"/>
</dbReference>
<proteinExistence type="inferred from homology"/>
<dbReference type="PANTHER" id="PTHR13932:SF5">
    <property type="entry name" value="RADICAL S-ADENOSYL METHIONINE DOMAIN-CONTAINING PROTEIN 1, MITOCHONDRIAL"/>
    <property type="match status" value="1"/>
</dbReference>
<evidence type="ECO:0000256" key="8">
    <source>
        <dbReference type="ARBA" id="ARBA00023014"/>
    </source>
</evidence>
<keyword evidence="10" id="KW-0963">Cytoplasm</keyword>
<name>A0ABQ0MSN9_9GAMM</name>
<dbReference type="InterPro" id="IPR034505">
    <property type="entry name" value="Coproporphyrinogen-III_oxidase"/>
</dbReference>
<dbReference type="CDD" id="cd01335">
    <property type="entry name" value="Radical_SAM"/>
    <property type="match status" value="1"/>
</dbReference>
<evidence type="ECO:0000256" key="1">
    <source>
        <dbReference type="ARBA" id="ARBA00001966"/>
    </source>
</evidence>
<comment type="caution">
    <text evidence="12">The sequence shown here is derived from an EMBL/GenBank/DDBJ whole genome shotgun (WGS) entry which is preliminary data.</text>
</comment>
<dbReference type="InterPro" id="IPR058240">
    <property type="entry name" value="rSAM_sf"/>
</dbReference>
<dbReference type="SMART" id="SM00729">
    <property type="entry name" value="Elp3"/>
    <property type="match status" value="1"/>
</dbReference>
<sequence length="385" mass="43603">MLENQPLSLYIHIPWCVEKCPYCDFNSHAVKSSIPEQDYVEALIADLDADIKRFDLTERSLHSIFIGGGTPSLFSAASIKSLLTQVLSRFDHKAEIEITLEANPGTVEADKFIGFFDAGVSRLSIGVQSFASDKLIKLGRIHDSDQAKTAAKLATDSGVSSFNLDLMHGLPDQSLANALDDLKIAISLNPHHISWYQLTIEPNTIFHSKPPKLPVDDVLWEIQDMGVELLKEAGYHQYEISAYAKTGYQCQHNINYWQYGDYLGIGCGAHGKISDSRTQKIMRTVKVKHPKGYLDHNRDFLDQLSEVEDSDRPFEFMMNQLRLFRTFSVAHFQTSTGLAISSVLPQLKEAQQKKLMAYEVIDNEEYWRVTNHGQRYLNDLLEIFL</sequence>
<keyword evidence="6 10" id="KW-0479">Metal-binding</keyword>
<dbReference type="Pfam" id="PF06969">
    <property type="entry name" value="HemN_C"/>
    <property type="match status" value="1"/>
</dbReference>
<evidence type="ECO:0000256" key="10">
    <source>
        <dbReference type="RuleBase" id="RU364116"/>
    </source>
</evidence>
<dbReference type="Gene3D" id="3.20.20.70">
    <property type="entry name" value="Aldolase class I"/>
    <property type="match status" value="1"/>
</dbReference>
<accession>A0ABQ0MSN9</accession>
<comment type="cofactor">
    <cofactor evidence="1">
        <name>[4Fe-4S] cluster</name>
        <dbReference type="ChEBI" id="CHEBI:49883"/>
    </cofactor>
</comment>
<evidence type="ECO:0000259" key="11">
    <source>
        <dbReference type="PROSITE" id="PS51918"/>
    </source>
</evidence>
<keyword evidence="5 10" id="KW-0949">S-adenosyl-L-methionine</keyword>
<dbReference type="SFLD" id="SFLDF00562">
    <property type="entry name" value="HemN-like__clustered_with_heat"/>
    <property type="match status" value="1"/>
</dbReference>
<keyword evidence="13" id="KW-1185">Reference proteome</keyword>
<evidence type="ECO:0000313" key="12">
    <source>
        <dbReference type="EMBL" id="GAW95386.1"/>
    </source>
</evidence>
<dbReference type="SUPFAM" id="SSF102114">
    <property type="entry name" value="Radical SAM enzymes"/>
    <property type="match status" value="1"/>
</dbReference>
<dbReference type="InterPro" id="IPR004559">
    <property type="entry name" value="HemW-like"/>
</dbReference>
<dbReference type="SFLD" id="SFLDF00288">
    <property type="entry name" value="HemN-like__clustered_with_nucl"/>
    <property type="match status" value="1"/>
</dbReference>
<organism evidence="12 13">
    <name type="scientific">Colwellia marinimaniae</name>
    <dbReference type="NCBI Taxonomy" id="1513592"/>
    <lineage>
        <taxon>Bacteria</taxon>
        <taxon>Pseudomonadati</taxon>
        <taxon>Pseudomonadota</taxon>
        <taxon>Gammaproteobacteria</taxon>
        <taxon>Alteromonadales</taxon>
        <taxon>Colwelliaceae</taxon>
        <taxon>Colwellia</taxon>
    </lineage>
</organism>
<dbReference type="Proteomes" id="UP000197068">
    <property type="component" value="Unassembled WGS sequence"/>
</dbReference>
<keyword evidence="7 10" id="KW-0408">Iron</keyword>
<evidence type="ECO:0000256" key="6">
    <source>
        <dbReference type="ARBA" id="ARBA00022723"/>
    </source>
</evidence>
<dbReference type="SFLD" id="SFLDS00029">
    <property type="entry name" value="Radical_SAM"/>
    <property type="match status" value="1"/>
</dbReference>
<keyword evidence="10" id="KW-0004">4Fe-4S</keyword>
<evidence type="ECO:0000256" key="2">
    <source>
        <dbReference type="ARBA" id="ARBA00006100"/>
    </source>
</evidence>
<feature type="domain" description="Radical SAM core" evidence="11">
    <location>
        <begin position="1"/>
        <end position="236"/>
    </location>
</feature>
<evidence type="ECO:0000256" key="3">
    <source>
        <dbReference type="ARBA" id="ARBA00017228"/>
    </source>
</evidence>
<keyword evidence="4 10" id="KW-0349">Heme</keyword>
<dbReference type="Pfam" id="PF04055">
    <property type="entry name" value="Radical_SAM"/>
    <property type="match status" value="1"/>
</dbReference>
<comment type="function">
    <text evidence="10">Probably acts as a heme chaperone, transferring heme to an unknown acceptor. Binds one molecule of heme per monomer, possibly covalently. Binds 1 [4Fe-4S] cluster. The cluster is coordinated with 3 cysteines and an exchangeable S-adenosyl-L-methionine.</text>
</comment>
<evidence type="ECO:0000313" key="13">
    <source>
        <dbReference type="Proteomes" id="UP000197068"/>
    </source>
</evidence>
<dbReference type="InterPro" id="IPR006638">
    <property type="entry name" value="Elp3/MiaA/NifB-like_rSAM"/>
</dbReference>
<dbReference type="InterPro" id="IPR010723">
    <property type="entry name" value="HemN_C"/>
</dbReference>
<comment type="subcellular location">
    <subcellularLocation>
        <location evidence="10">Cytoplasm</location>
    </subcellularLocation>
</comment>